<organism evidence="1 2">
    <name type="scientific">Longibacter salinarum</name>
    <dbReference type="NCBI Taxonomy" id="1850348"/>
    <lineage>
        <taxon>Bacteria</taxon>
        <taxon>Pseudomonadati</taxon>
        <taxon>Rhodothermota</taxon>
        <taxon>Rhodothermia</taxon>
        <taxon>Rhodothermales</taxon>
        <taxon>Salisaetaceae</taxon>
        <taxon>Longibacter</taxon>
    </lineage>
</organism>
<dbReference type="EMBL" id="PDEQ01000006">
    <property type="protein sequence ID" value="PEN12735.1"/>
    <property type="molecule type" value="Genomic_DNA"/>
</dbReference>
<sequence>MSFSYVIDPTRSLGAAALTNRVDASAFVKAARSLYLDEDWEPGMKALWDLRFVDELVVSPADVPDMVEAVHSLRDRLGDGRAAFVAPHEPVHSISRLLLLQTHTPRRKQRVFRQLDDALEWLDVALPDDHQPQSSSH</sequence>
<dbReference type="OrthoDB" id="5402186at2"/>
<reference evidence="1 2" key="1">
    <citation type="submission" date="2017-10" db="EMBL/GenBank/DDBJ databases">
        <title>Draft genome of Longibacter Salinarum.</title>
        <authorList>
            <person name="Goh K.M."/>
            <person name="Shamsir M.S."/>
            <person name="Lim S.W."/>
        </authorList>
    </citation>
    <scope>NUCLEOTIDE SEQUENCE [LARGE SCALE GENOMIC DNA]</scope>
    <source>
        <strain evidence="1 2">KCTC 52045</strain>
    </source>
</reference>
<dbReference type="RefSeq" id="WP_098076054.1">
    <property type="nucleotide sequence ID" value="NZ_PDEQ01000006.1"/>
</dbReference>
<name>A0A2A8CVK1_9BACT</name>
<accession>A0A2A8CVK1</accession>
<dbReference type="AlphaFoldDB" id="A0A2A8CVK1"/>
<dbReference type="Proteomes" id="UP000220102">
    <property type="component" value="Unassembled WGS sequence"/>
</dbReference>
<keyword evidence="2" id="KW-1185">Reference proteome</keyword>
<evidence type="ECO:0000313" key="2">
    <source>
        <dbReference type="Proteomes" id="UP000220102"/>
    </source>
</evidence>
<evidence type="ECO:0000313" key="1">
    <source>
        <dbReference type="EMBL" id="PEN12735.1"/>
    </source>
</evidence>
<comment type="caution">
    <text evidence="1">The sequence shown here is derived from an EMBL/GenBank/DDBJ whole genome shotgun (WGS) entry which is preliminary data.</text>
</comment>
<evidence type="ECO:0008006" key="3">
    <source>
        <dbReference type="Google" id="ProtNLM"/>
    </source>
</evidence>
<gene>
    <name evidence="1" type="ORF">CRI94_11955</name>
</gene>
<protein>
    <recommendedName>
        <fullName evidence="3">STAS/SEC14 domain-containing protein</fullName>
    </recommendedName>
</protein>
<proteinExistence type="predicted"/>